<protein>
    <recommendedName>
        <fullName evidence="2">Solute-binding protein family 5 domain-containing protein</fullName>
    </recommendedName>
</protein>
<evidence type="ECO:0000313" key="3">
    <source>
        <dbReference type="EMBL" id="MBM3275857.1"/>
    </source>
</evidence>
<dbReference type="Proteomes" id="UP000703893">
    <property type="component" value="Unassembled WGS sequence"/>
</dbReference>
<evidence type="ECO:0000256" key="1">
    <source>
        <dbReference type="ARBA" id="ARBA00022729"/>
    </source>
</evidence>
<dbReference type="PANTHER" id="PTHR30290:SF38">
    <property type="entry name" value="D,D-DIPEPTIDE-BINDING PERIPLASMIC PROTEIN DDPA-RELATED"/>
    <property type="match status" value="1"/>
</dbReference>
<organism evidence="3 4">
    <name type="scientific">Candidatus Tanganyikabacteria bacterium</name>
    <dbReference type="NCBI Taxonomy" id="2961651"/>
    <lineage>
        <taxon>Bacteria</taxon>
        <taxon>Bacillati</taxon>
        <taxon>Candidatus Sericytochromatia</taxon>
        <taxon>Candidatus Tanganyikabacteria</taxon>
    </lineage>
</organism>
<feature type="domain" description="Solute-binding protein family 5" evidence="2">
    <location>
        <begin position="7"/>
        <end position="200"/>
    </location>
</feature>
<dbReference type="GO" id="GO:0015833">
    <property type="term" value="P:peptide transport"/>
    <property type="evidence" value="ECO:0007669"/>
    <property type="project" value="TreeGrafter"/>
</dbReference>
<gene>
    <name evidence="3" type="ORF">FJZ00_11935</name>
</gene>
<reference evidence="3 4" key="1">
    <citation type="submission" date="2019-03" db="EMBL/GenBank/DDBJ databases">
        <title>Lake Tanganyika Metagenome-Assembled Genomes (MAGs).</title>
        <authorList>
            <person name="Tran P."/>
        </authorList>
    </citation>
    <scope>NUCLEOTIDE SEQUENCE [LARGE SCALE GENOMIC DNA]</scope>
    <source>
        <strain evidence="3">K_DeepCast_65m_m2_236</strain>
    </source>
</reference>
<dbReference type="SUPFAM" id="SSF53850">
    <property type="entry name" value="Periplasmic binding protein-like II"/>
    <property type="match status" value="1"/>
</dbReference>
<dbReference type="PANTHER" id="PTHR30290">
    <property type="entry name" value="PERIPLASMIC BINDING COMPONENT OF ABC TRANSPORTER"/>
    <property type="match status" value="1"/>
</dbReference>
<keyword evidence="1" id="KW-0732">Signal</keyword>
<dbReference type="InterPro" id="IPR039424">
    <property type="entry name" value="SBP_5"/>
</dbReference>
<name>A0A937X6X5_9BACT</name>
<dbReference type="Gene3D" id="3.10.105.10">
    <property type="entry name" value="Dipeptide-binding Protein, Domain 3"/>
    <property type="match status" value="1"/>
</dbReference>
<evidence type="ECO:0000313" key="4">
    <source>
        <dbReference type="Proteomes" id="UP000703893"/>
    </source>
</evidence>
<comment type="caution">
    <text evidence="3">The sequence shown here is derived from an EMBL/GenBank/DDBJ whole genome shotgun (WGS) entry which is preliminary data.</text>
</comment>
<dbReference type="Gene3D" id="3.40.190.10">
    <property type="entry name" value="Periplasmic binding protein-like II"/>
    <property type="match status" value="1"/>
</dbReference>
<sequence length="295" mass="33876">NGPAGRRVAYLDELHFLFVPEASVASIGVEAGDFHFVIEAEREQYTRYRFSRRVQSFNGKRGMAWLAPNHQGPVLRDPRMRHAVLAATCVDPILQVYTHTRFYQKVPAVMGAGPFATDVGRELYNQCNPQRARQLLQEARYDGRPIKVLLTAGDQPKIDMTLVLQQQLAPLGVDLELMVRDSAAYGRIRLDRNQYDATFNESSMVEHPTLLSHIPQSGISGWTSAEKDRLVSELLAATNHQQGMDIWRRLERLWYQDVVTVKFGNFFGYSIARQELQGFTDRPHPFFWNVWLQKR</sequence>
<dbReference type="EMBL" id="VGJX01000751">
    <property type="protein sequence ID" value="MBM3275857.1"/>
    <property type="molecule type" value="Genomic_DNA"/>
</dbReference>
<dbReference type="GO" id="GO:1904680">
    <property type="term" value="F:peptide transmembrane transporter activity"/>
    <property type="evidence" value="ECO:0007669"/>
    <property type="project" value="TreeGrafter"/>
</dbReference>
<accession>A0A937X6X5</accession>
<dbReference type="AlphaFoldDB" id="A0A937X6X5"/>
<proteinExistence type="predicted"/>
<dbReference type="Pfam" id="PF00496">
    <property type="entry name" value="SBP_bac_5"/>
    <property type="match status" value="1"/>
</dbReference>
<feature type="non-terminal residue" evidence="3">
    <location>
        <position position="1"/>
    </location>
</feature>
<dbReference type="InterPro" id="IPR000914">
    <property type="entry name" value="SBP_5_dom"/>
</dbReference>
<evidence type="ECO:0000259" key="2">
    <source>
        <dbReference type="Pfam" id="PF00496"/>
    </source>
</evidence>